<dbReference type="Gene3D" id="1.10.287.950">
    <property type="entry name" value="Methyl-accepting chemotaxis protein"/>
    <property type="match status" value="1"/>
</dbReference>
<organism evidence="14 15">
    <name type="scientific">Pectinatus brassicae</name>
    <dbReference type="NCBI Taxonomy" id="862415"/>
    <lineage>
        <taxon>Bacteria</taxon>
        <taxon>Bacillati</taxon>
        <taxon>Bacillota</taxon>
        <taxon>Negativicutes</taxon>
        <taxon>Selenomonadales</taxon>
        <taxon>Selenomonadaceae</taxon>
        <taxon>Pectinatus</taxon>
    </lineage>
</organism>
<keyword evidence="3" id="KW-0145">Chemotaxis</keyword>
<dbReference type="SMART" id="SM00283">
    <property type="entry name" value="MA"/>
    <property type="match status" value="1"/>
</dbReference>
<keyword evidence="15" id="KW-1185">Reference proteome</keyword>
<comment type="caution">
    <text evidence="14">The sequence shown here is derived from an EMBL/GenBank/DDBJ whole genome shotgun (WGS) entry which is preliminary data.</text>
</comment>
<dbReference type="Proteomes" id="UP000559117">
    <property type="component" value="Unassembled WGS sequence"/>
</dbReference>
<dbReference type="CDD" id="cd06225">
    <property type="entry name" value="HAMP"/>
    <property type="match status" value="1"/>
</dbReference>
<dbReference type="Pfam" id="PF02743">
    <property type="entry name" value="dCache_1"/>
    <property type="match status" value="1"/>
</dbReference>
<dbReference type="RefSeq" id="WP_183863433.1">
    <property type="nucleotide sequence ID" value="NZ_JACHFH010000057.1"/>
</dbReference>
<feature type="domain" description="HAMP" evidence="13">
    <location>
        <begin position="297"/>
        <end position="349"/>
    </location>
</feature>
<evidence type="ECO:0000259" key="12">
    <source>
        <dbReference type="PROSITE" id="PS50111"/>
    </source>
</evidence>
<evidence type="ECO:0000256" key="8">
    <source>
        <dbReference type="ARBA" id="ARBA00029447"/>
    </source>
</evidence>
<evidence type="ECO:0000256" key="1">
    <source>
        <dbReference type="ARBA" id="ARBA00004651"/>
    </source>
</evidence>
<dbReference type="PANTHER" id="PTHR32089">
    <property type="entry name" value="METHYL-ACCEPTING CHEMOTAXIS PROTEIN MCPB"/>
    <property type="match status" value="1"/>
</dbReference>
<feature type="transmembrane region" description="Helical" evidence="11">
    <location>
        <begin position="276"/>
        <end position="296"/>
    </location>
</feature>
<keyword evidence="10" id="KW-0175">Coiled coil</keyword>
<dbReference type="Pfam" id="PF00015">
    <property type="entry name" value="MCPsignal"/>
    <property type="match status" value="1"/>
</dbReference>
<feature type="transmembrane region" description="Helical" evidence="11">
    <location>
        <begin position="7"/>
        <end position="29"/>
    </location>
</feature>
<dbReference type="GO" id="GO:0005886">
    <property type="term" value="C:plasma membrane"/>
    <property type="evidence" value="ECO:0007669"/>
    <property type="project" value="UniProtKB-SubCell"/>
</dbReference>
<dbReference type="InterPro" id="IPR004089">
    <property type="entry name" value="MCPsignal_dom"/>
</dbReference>
<reference evidence="14 15" key="1">
    <citation type="submission" date="2020-08" db="EMBL/GenBank/DDBJ databases">
        <title>Genomic Encyclopedia of Type Strains, Phase IV (KMG-IV): sequencing the most valuable type-strain genomes for metagenomic binning, comparative biology and taxonomic classification.</title>
        <authorList>
            <person name="Goeker M."/>
        </authorList>
    </citation>
    <scope>NUCLEOTIDE SEQUENCE [LARGE SCALE GENOMIC DNA]</scope>
    <source>
        <strain evidence="14 15">DSM 24661</strain>
    </source>
</reference>
<proteinExistence type="inferred from homology"/>
<evidence type="ECO:0000256" key="4">
    <source>
        <dbReference type="ARBA" id="ARBA00022692"/>
    </source>
</evidence>
<dbReference type="CDD" id="cd12912">
    <property type="entry name" value="PDC2_MCP_like"/>
    <property type="match status" value="1"/>
</dbReference>
<feature type="domain" description="Methyl-accepting transducer" evidence="12">
    <location>
        <begin position="368"/>
        <end position="625"/>
    </location>
</feature>
<name>A0A840UKK2_9FIRM</name>
<evidence type="ECO:0000313" key="15">
    <source>
        <dbReference type="Proteomes" id="UP000559117"/>
    </source>
</evidence>
<keyword evidence="4 11" id="KW-0812">Transmembrane</keyword>
<dbReference type="CDD" id="cd18773">
    <property type="entry name" value="PDC1_HK_sensor"/>
    <property type="match status" value="1"/>
</dbReference>
<dbReference type="InterPro" id="IPR033479">
    <property type="entry name" value="dCache_1"/>
</dbReference>
<dbReference type="InterPro" id="IPR003660">
    <property type="entry name" value="HAMP_dom"/>
</dbReference>
<dbReference type="SUPFAM" id="SSF103190">
    <property type="entry name" value="Sensory domain-like"/>
    <property type="match status" value="1"/>
</dbReference>
<dbReference type="GO" id="GO:0006935">
    <property type="term" value="P:chemotaxis"/>
    <property type="evidence" value="ECO:0007669"/>
    <property type="project" value="UniProtKB-KW"/>
</dbReference>
<gene>
    <name evidence="14" type="ORF">HNR32_002701</name>
</gene>
<evidence type="ECO:0000256" key="9">
    <source>
        <dbReference type="PROSITE-ProRule" id="PRU00284"/>
    </source>
</evidence>
<dbReference type="GO" id="GO:0007165">
    <property type="term" value="P:signal transduction"/>
    <property type="evidence" value="ECO:0007669"/>
    <property type="project" value="UniProtKB-KW"/>
</dbReference>
<feature type="coiled-coil region" evidence="10">
    <location>
        <begin position="551"/>
        <end position="623"/>
    </location>
</feature>
<dbReference type="Gene3D" id="1.10.8.500">
    <property type="entry name" value="HAMP domain in histidine kinase"/>
    <property type="match status" value="1"/>
</dbReference>
<dbReference type="AlphaFoldDB" id="A0A840UKK2"/>
<sequence length="654" mass="71500">MGLQKKITLYGMIMVGLILVIICSFSYIYSKKQLTSSINTQMSEIANKESLKIDSWLQLKAQTVENLNFIISNTTQQDIAKEYFTLNKSDKLVSDLYIGFTDGRFIHGEGSAMPADYDPRKRGWYKDALQKNNLGFTKPYIDTTTQKYCITIYSPLKDTQGNLRGVIGQDILLSNLSDAIKNININGQGQSFILDTDGTILAHPDSKLVSKKLSDNKAFTDITKQILTNKTGSLVYTDASVDKTMVYHTIPSTNWILVLSVPNDVIYAPLYSLRNIYLLISLITLIVIFFATFTLAKKFTKPIINLTTHAEKFAAGDFSEQATVSGNDEIATLGNAFNEMGSDLKQIITEVKNTTSHITSTSANMKDNASNTSEVSEQIATTITNMAQDSTHQAEDVQKSANMVTDVTESVNRITTSLQKSSATAATVENSVMVGVNAINNQVNLMQKNYTATQNVYSTIHDLSQKSEKIGKIVEVITDISGQTNLLALNAAIEAARAGESGRGFSVVAEEVRKLAEQSSSSSQEIEKLITEIQANTTAAVTEIKHELNIANDLETAAQTSNTALKQIEESIKIFIAQIQAISKEIAQVNTRTNTISVSISNIASISDNNAAATEELAAAVEQQTASIQTIAQTATQLSDKVIDLENMLNKFKI</sequence>
<comment type="similarity">
    <text evidence="8">Belongs to the methyl-accepting chemotaxis (MCP) protein family.</text>
</comment>
<comment type="subcellular location">
    <subcellularLocation>
        <location evidence="1">Cell membrane</location>
        <topology evidence="1">Multi-pass membrane protein</topology>
    </subcellularLocation>
</comment>
<dbReference type="EMBL" id="JACHFH010000057">
    <property type="protein sequence ID" value="MBB5337539.1"/>
    <property type="molecule type" value="Genomic_DNA"/>
</dbReference>
<evidence type="ECO:0000256" key="3">
    <source>
        <dbReference type="ARBA" id="ARBA00022500"/>
    </source>
</evidence>
<keyword evidence="6 11" id="KW-0472">Membrane</keyword>
<dbReference type="PANTHER" id="PTHR32089:SF112">
    <property type="entry name" value="LYSOZYME-LIKE PROTEIN-RELATED"/>
    <property type="match status" value="1"/>
</dbReference>
<evidence type="ECO:0000256" key="5">
    <source>
        <dbReference type="ARBA" id="ARBA00022989"/>
    </source>
</evidence>
<keyword evidence="7 9" id="KW-0807">Transducer</keyword>
<dbReference type="Gene3D" id="3.30.450.20">
    <property type="entry name" value="PAS domain"/>
    <property type="match status" value="2"/>
</dbReference>
<dbReference type="InterPro" id="IPR029151">
    <property type="entry name" value="Sensor-like_sf"/>
</dbReference>
<dbReference type="SUPFAM" id="SSF58104">
    <property type="entry name" value="Methyl-accepting chemotaxis protein (MCP) signaling domain"/>
    <property type="match status" value="1"/>
</dbReference>
<keyword evidence="2" id="KW-1003">Cell membrane</keyword>
<dbReference type="Pfam" id="PF00672">
    <property type="entry name" value="HAMP"/>
    <property type="match status" value="1"/>
</dbReference>
<accession>A0A840UKK2</accession>
<evidence type="ECO:0000313" key="14">
    <source>
        <dbReference type="EMBL" id="MBB5337539.1"/>
    </source>
</evidence>
<evidence type="ECO:0000256" key="6">
    <source>
        <dbReference type="ARBA" id="ARBA00023136"/>
    </source>
</evidence>
<dbReference type="SMART" id="SM00304">
    <property type="entry name" value="HAMP"/>
    <property type="match status" value="1"/>
</dbReference>
<dbReference type="PROSITE" id="PS50885">
    <property type="entry name" value="HAMP"/>
    <property type="match status" value="1"/>
</dbReference>
<evidence type="ECO:0000256" key="11">
    <source>
        <dbReference type="SAM" id="Phobius"/>
    </source>
</evidence>
<protein>
    <submittedName>
        <fullName evidence="14">Methyl-accepting chemotaxis protein</fullName>
    </submittedName>
</protein>
<dbReference type="PROSITE" id="PS50111">
    <property type="entry name" value="CHEMOTAXIS_TRANSDUC_2"/>
    <property type="match status" value="1"/>
</dbReference>
<evidence type="ECO:0000256" key="10">
    <source>
        <dbReference type="SAM" id="Coils"/>
    </source>
</evidence>
<keyword evidence="5 11" id="KW-1133">Transmembrane helix</keyword>
<evidence type="ECO:0000256" key="2">
    <source>
        <dbReference type="ARBA" id="ARBA00022475"/>
    </source>
</evidence>
<evidence type="ECO:0000256" key="7">
    <source>
        <dbReference type="ARBA" id="ARBA00023224"/>
    </source>
</evidence>
<evidence type="ECO:0000259" key="13">
    <source>
        <dbReference type="PROSITE" id="PS50885"/>
    </source>
</evidence>